<name>A0ABX0UPR3_9BACT</name>
<comment type="caution">
    <text evidence="1">The sequence shown here is derived from an EMBL/GenBank/DDBJ whole genome shotgun (WGS) entry which is preliminary data.</text>
</comment>
<accession>A0ABX0UPR3</accession>
<dbReference type="RefSeq" id="WP_167270683.1">
    <property type="nucleotide sequence ID" value="NZ_JAASQJ010000002.1"/>
</dbReference>
<dbReference type="EMBL" id="JAASQJ010000002">
    <property type="protein sequence ID" value="NIJ53525.1"/>
    <property type="molecule type" value="Genomic_DNA"/>
</dbReference>
<keyword evidence="2" id="KW-1185">Reference proteome</keyword>
<proteinExistence type="predicted"/>
<organism evidence="1 2">
    <name type="scientific">Dyadobacter arcticus</name>
    <dbReference type="NCBI Taxonomy" id="1078754"/>
    <lineage>
        <taxon>Bacteria</taxon>
        <taxon>Pseudomonadati</taxon>
        <taxon>Bacteroidota</taxon>
        <taxon>Cytophagia</taxon>
        <taxon>Cytophagales</taxon>
        <taxon>Spirosomataceae</taxon>
        <taxon>Dyadobacter</taxon>
    </lineage>
</organism>
<sequence length="52" mass="5903">MKEQFKTRQQLAIELGVSTRTLSRKLIALQISIPPGLIPPNLYTQILEKIRG</sequence>
<gene>
    <name evidence="1" type="ORF">FHS68_002695</name>
</gene>
<dbReference type="Proteomes" id="UP001179181">
    <property type="component" value="Unassembled WGS sequence"/>
</dbReference>
<evidence type="ECO:0000313" key="2">
    <source>
        <dbReference type="Proteomes" id="UP001179181"/>
    </source>
</evidence>
<protein>
    <submittedName>
        <fullName evidence="1">Transcriptional antiterminator</fullName>
    </submittedName>
</protein>
<reference evidence="1 2" key="1">
    <citation type="submission" date="2020-03" db="EMBL/GenBank/DDBJ databases">
        <title>Genomic Encyclopedia of Type Strains, Phase IV (KMG-IV): sequencing the most valuable type-strain genomes for metagenomic binning, comparative biology and taxonomic classification.</title>
        <authorList>
            <person name="Goeker M."/>
        </authorList>
    </citation>
    <scope>NUCLEOTIDE SEQUENCE [LARGE SCALE GENOMIC DNA]</scope>
    <source>
        <strain evidence="1 2">DSM 102865</strain>
    </source>
</reference>
<evidence type="ECO:0000313" key="1">
    <source>
        <dbReference type="EMBL" id="NIJ53525.1"/>
    </source>
</evidence>